<feature type="compositionally biased region" description="Low complexity" evidence="1">
    <location>
        <begin position="80"/>
        <end position="91"/>
    </location>
</feature>
<dbReference type="Proteomes" id="UP000076580">
    <property type="component" value="Chromosome 01"/>
</dbReference>
<feature type="region of interest" description="Disordered" evidence="1">
    <location>
        <begin position="38"/>
        <end position="200"/>
    </location>
</feature>
<feature type="compositionally biased region" description="Low complexity" evidence="1">
    <location>
        <begin position="45"/>
        <end position="57"/>
    </location>
</feature>
<organism evidence="5 6">
    <name type="scientific">Drechmeria coniospora</name>
    <name type="common">Nematophagous fungus</name>
    <name type="synonym">Meria coniospora</name>
    <dbReference type="NCBI Taxonomy" id="98403"/>
    <lineage>
        <taxon>Eukaryota</taxon>
        <taxon>Fungi</taxon>
        <taxon>Dikarya</taxon>
        <taxon>Ascomycota</taxon>
        <taxon>Pezizomycotina</taxon>
        <taxon>Sordariomycetes</taxon>
        <taxon>Hypocreomycetidae</taxon>
        <taxon>Hypocreales</taxon>
        <taxon>Ophiocordycipitaceae</taxon>
        <taxon>Drechmeria</taxon>
    </lineage>
</organism>
<feature type="chain" id="PRO_5007580954" description="Mid2 domain-containing protein" evidence="3">
    <location>
        <begin position="23"/>
        <end position="287"/>
    </location>
</feature>
<feature type="compositionally biased region" description="Low complexity" evidence="1">
    <location>
        <begin position="98"/>
        <end position="141"/>
    </location>
</feature>
<evidence type="ECO:0000256" key="3">
    <source>
        <dbReference type="SAM" id="SignalP"/>
    </source>
</evidence>
<evidence type="ECO:0000256" key="1">
    <source>
        <dbReference type="SAM" id="MobiDB-lite"/>
    </source>
</evidence>
<reference evidence="5 6" key="1">
    <citation type="journal article" date="2016" name="Sci. Rep.">
        <title>Insights into Adaptations to a Near-Obligate Nematode Endoparasitic Lifestyle from the Finished Genome of Drechmeria coniospora.</title>
        <authorList>
            <person name="Zhang L."/>
            <person name="Zhou Z."/>
            <person name="Guo Q."/>
            <person name="Fokkens L."/>
            <person name="Miskei M."/>
            <person name="Pocsi I."/>
            <person name="Zhang W."/>
            <person name="Chen M."/>
            <person name="Wang L."/>
            <person name="Sun Y."/>
            <person name="Donzelli B.G."/>
            <person name="Gibson D.M."/>
            <person name="Nelson D.R."/>
            <person name="Luo J.G."/>
            <person name="Rep M."/>
            <person name="Liu H."/>
            <person name="Yang S."/>
            <person name="Wang J."/>
            <person name="Krasnoff S.B."/>
            <person name="Xu Y."/>
            <person name="Molnar I."/>
            <person name="Lin M."/>
        </authorList>
    </citation>
    <scope>NUCLEOTIDE SEQUENCE [LARGE SCALE GENOMIC DNA]</scope>
    <source>
        <strain evidence="5 6">ARSEF 6962</strain>
    </source>
</reference>
<dbReference type="Pfam" id="PF04478">
    <property type="entry name" value="Mid2"/>
    <property type="match status" value="1"/>
</dbReference>
<feature type="signal peptide" evidence="3">
    <location>
        <begin position="1"/>
        <end position="22"/>
    </location>
</feature>
<evidence type="ECO:0000313" key="6">
    <source>
        <dbReference type="Proteomes" id="UP000076580"/>
    </source>
</evidence>
<feature type="region of interest" description="Disordered" evidence="1">
    <location>
        <begin position="254"/>
        <end position="287"/>
    </location>
</feature>
<feature type="compositionally biased region" description="Low complexity" evidence="1">
    <location>
        <begin position="155"/>
        <end position="167"/>
    </location>
</feature>
<keyword evidence="2" id="KW-0812">Transmembrane</keyword>
<keyword evidence="6" id="KW-1185">Reference proteome</keyword>
<feature type="transmembrane region" description="Helical" evidence="2">
    <location>
        <begin position="207"/>
        <end position="228"/>
    </location>
</feature>
<gene>
    <name evidence="5" type="ORF">DCS_02169</name>
</gene>
<evidence type="ECO:0000256" key="2">
    <source>
        <dbReference type="SAM" id="Phobius"/>
    </source>
</evidence>
<evidence type="ECO:0000259" key="4">
    <source>
        <dbReference type="Pfam" id="PF04478"/>
    </source>
</evidence>
<proteinExistence type="predicted"/>
<protein>
    <recommendedName>
        <fullName evidence="4">Mid2 domain-containing protein</fullName>
    </recommendedName>
</protein>
<sequence>MYSSRLLQLSILALSLLVVAQAAWLEDLAHLRPRSLVRRQRAGVSDSSDTDQSTGSSPVVNVTPSIKTLTSTLSSPVNKPSSSAAAAAPTSSRRRADATSSDAPAENTSLPTPTASPTTSPDAANRSQKTSSDASPAATSTKADDENAASPTPTPVVSTSTFVVTKTNNDGSQTVETTQKLTTSTPGLNASDSAESSGMSTKTRNTVIGVVVGVGGAVVLGVLALVAWRIWGRKKQLDENDGLMDFNIVSMEKPGRASSAGPHQTPFQSTLENYHQPTTQVNASSNF</sequence>
<dbReference type="AlphaFoldDB" id="A0A151GV98"/>
<feature type="compositionally biased region" description="Polar residues" evidence="1">
    <location>
        <begin position="168"/>
        <end position="200"/>
    </location>
</feature>
<keyword evidence="2" id="KW-1133">Transmembrane helix</keyword>
<accession>A0A151GV98</accession>
<keyword evidence="2" id="KW-0472">Membrane</keyword>
<dbReference type="STRING" id="98403.A0A151GV98"/>
<dbReference type="OrthoDB" id="5425782at2759"/>
<feature type="domain" description="Mid2" evidence="4">
    <location>
        <begin position="183"/>
        <end position="226"/>
    </location>
</feature>
<evidence type="ECO:0000313" key="5">
    <source>
        <dbReference type="EMBL" id="KYK61029.1"/>
    </source>
</evidence>
<dbReference type="GeneID" id="63714812"/>
<name>A0A151GV98_DRECN</name>
<dbReference type="InParanoid" id="A0A151GV98"/>
<feature type="compositionally biased region" description="Polar residues" evidence="1">
    <location>
        <begin position="261"/>
        <end position="287"/>
    </location>
</feature>
<dbReference type="RefSeq" id="XP_040660381.1">
    <property type="nucleotide sequence ID" value="XM_040799498.1"/>
</dbReference>
<dbReference type="InterPro" id="IPR007567">
    <property type="entry name" value="Mid2_dom"/>
</dbReference>
<dbReference type="EMBL" id="LAYC01000001">
    <property type="protein sequence ID" value="KYK61029.1"/>
    <property type="molecule type" value="Genomic_DNA"/>
</dbReference>
<comment type="caution">
    <text evidence="5">The sequence shown here is derived from an EMBL/GenBank/DDBJ whole genome shotgun (WGS) entry which is preliminary data.</text>
</comment>
<keyword evidence="3" id="KW-0732">Signal</keyword>
<feature type="compositionally biased region" description="Polar residues" evidence="1">
    <location>
        <begin position="58"/>
        <end position="79"/>
    </location>
</feature>